<dbReference type="Proteomes" id="UP000030781">
    <property type="component" value="Unassembled WGS sequence"/>
</dbReference>
<gene>
    <name evidence="1" type="ORF">EHI8A_184000</name>
</gene>
<dbReference type="Pfam" id="PF06892">
    <property type="entry name" value="Phage_CP76"/>
    <property type="match status" value="1"/>
</dbReference>
<organism evidence="1 2">
    <name type="scientific">Entamoeba histolytica HM-1:IMSS-B</name>
    <dbReference type="NCBI Taxonomy" id="885319"/>
    <lineage>
        <taxon>Eukaryota</taxon>
        <taxon>Amoebozoa</taxon>
        <taxon>Evosea</taxon>
        <taxon>Archamoebae</taxon>
        <taxon>Mastigamoebida</taxon>
        <taxon>Entamoebidae</taxon>
        <taxon>Entamoeba</taxon>
    </lineage>
</organism>
<dbReference type="GO" id="GO:0003677">
    <property type="term" value="F:DNA binding"/>
    <property type="evidence" value="ECO:0007669"/>
    <property type="project" value="InterPro"/>
</dbReference>
<evidence type="ECO:0000313" key="2">
    <source>
        <dbReference type="Proteomes" id="UP000030781"/>
    </source>
</evidence>
<dbReference type="AlphaFoldDB" id="M3TRD5"/>
<accession>M3TRD5</accession>
<sequence length="140" mass="15736">MEDFLRAIHNAVKDAGASNIAEKMGLSHVSLLQRANPDNDAHKLTVNHLHQILQFTEDMRILEVLANRFGFDLVAKERPEATGMDRAMLSFSKEMAEVTLEVHKAMADGRICQIEKQAIRREIAEARVSLDQLEESVKVA</sequence>
<dbReference type="InterPro" id="IPR009679">
    <property type="entry name" value="Phage_186_CII-like"/>
</dbReference>
<protein>
    <recommendedName>
        <fullName evidence="3">Rha family transcriptional regulator</fullName>
    </recommendedName>
</protein>
<evidence type="ECO:0008006" key="3">
    <source>
        <dbReference type="Google" id="ProtNLM"/>
    </source>
</evidence>
<reference evidence="1 2" key="1">
    <citation type="submission" date="2013-01" db="EMBL/GenBank/DDBJ databases">
        <authorList>
            <person name="Hannick L."/>
            <person name="Zafar N."/>
            <person name="Lorenzi H."/>
            <person name="Ali I.A."/>
            <person name="Petri W.P."/>
            <person name="Caler E."/>
        </authorList>
    </citation>
    <scope>NUCLEOTIDE SEQUENCE [LARGE SCALE GENOMIC DNA]</scope>
    <source>
        <strain evidence="2">HM3:IMSS-B</strain>
    </source>
</reference>
<evidence type="ECO:0000313" key="1">
    <source>
        <dbReference type="EMBL" id="EMH78143.1"/>
    </source>
</evidence>
<dbReference type="VEuPathDB" id="AmoebaDB:EHI8A_184000"/>
<proteinExistence type="predicted"/>
<name>M3TRD5_ENTH1</name>
<dbReference type="EMBL" id="KB609815">
    <property type="protein sequence ID" value="EMH78143.1"/>
    <property type="molecule type" value="Genomic_DNA"/>
</dbReference>